<sequence length="234" mass="26100">MTSSILALLVTTMFSRLASTCTLRQASHSAARPFKRSFHNTQPALSPSTISALPRSCPVCHQPLPSSLPACSNCGSITNIPSDINYYHVLGFEYNPSQFHVDQGLLRSHFRHAQIACHPDAWTSKGQGKTDIAQLLSSQVNEAYQTLRDPLSRLHYLLTLNDAPMEETDKLEDMEFLSEIMLARDTIDDAEDKAEVLQVADETRGLFEAIPYRTITDDSSRKTEDLVQRDFQAG</sequence>
<dbReference type="Gene3D" id="1.10.287.110">
    <property type="entry name" value="DnaJ domain"/>
    <property type="match status" value="1"/>
</dbReference>
<keyword evidence="2" id="KW-0732">Signal</keyword>
<evidence type="ECO:0000256" key="1">
    <source>
        <dbReference type="ARBA" id="ARBA00023186"/>
    </source>
</evidence>
<proteinExistence type="predicted"/>
<dbReference type="GO" id="GO:0005739">
    <property type="term" value="C:mitochondrion"/>
    <property type="evidence" value="ECO:0007669"/>
    <property type="project" value="TreeGrafter"/>
</dbReference>
<dbReference type="PANTHER" id="PTHR14021">
    <property type="entry name" value="IRON-SULFUR CLUSTER CO-CHAPERONE PROTEIN HSCB"/>
    <property type="match status" value="1"/>
</dbReference>
<dbReference type="SMART" id="SM00271">
    <property type="entry name" value="DnaJ"/>
    <property type="match status" value="1"/>
</dbReference>
<dbReference type="PANTHER" id="PTHR14021:SF15">
    <property type="entry name" value="IRON-SULFUR CLUSTER CO-CHAPERONE PROTEIN HSCB"/>
    <property type="match status" value="1"/>
</dbReference>
<dbReference type="NCBIfam" id="TIGR00714">
    <property type="entry name" value="hscB"/>
    <property type="match status" value="1"/>
</dbReference>
<dbReference type="InterPro" id="IPR004640">
    <property type="entry name" value="HscB"/>
</dbReference>
<dbReference type="Proteomes" id="UP000812287">
    <property type="component" value="Unassembled WGS sequence"/>
</dbReference>
<dbReference type="OrthoDB" id="448954at2759"/>
<reference evidence="4" key="1">
    <citation type="submission" date="2020-11" db="EMBL/GenBank/DDBJ databases">
        <title>Adaptations for nitrogen fixation in a non-lichenized fungal sporocarp promotes dispersal by wood-feeding termites.</title>
        <authorList>
            <consortium name="DOE Joint Genome Institute"/>
            <person name="Koch R.A."/>
            <person name="Yoon G."/>
            <person name="Arayal U."/>
            <person name="Lail K."/>
            <person name="Amirebrahimi M."/>
            <person name="Labutti K."/>
            <person name="Lipzen A."/>
            <person name="Riley R."/>
            <person name="Barry K."/>
            <person name="Henrissat B."/>
            <person name="Grigoriev I.V."/>
            <person name="Herr J.R."/>
            <person name="Aime M.C."/>
        </authorList>
    </citation>
    <scope>NUCLEOTIDE SEQUENCE</scope>
    <source>
        <strain evidence="4">MCA 3950</strain>
    </source>
</reference>
<feature type="domain" description="J" evidence="3">
    <location>
        <begin position="85"/>
        <end position="160"/>
    </location>
</feature>
<comment type="caution">
    <text evidence="4">The sequence shown here is derived from an EMBL/GenBank/DDBJ whole genome shotgun (WGS) entry which is preliminary data.</text>
</comment>
<evidence type="ECO:0000313" key="5">
    <source>
        <dbReference type="Proteomes" id="UP000812287"/>
    </source>
</evidence>
<accession>A0A9P7W1Z4</accession>
<organism evidence="4 5">
    <name type="scientific">Guyanagaster necrorhizus</name>
    <dbReference type="NCBI Taxonomy" id="856835"/>
    <lineage>
        <taxon>Eukaryota</taxon>
        <taxon>Fungi</taxon>
        <taxon>Dikarya</taxon>
        <taxon>Basidiomycota</taxon>
        <taxon>Agaricomycotina</taxon>
        <taxon>Agaricomycetes</taxon>
        <taxon>Agaricomycetidae</taxon>
        <taxon>Agaricales</taxon>
        <taxon>Marasmiineae</taxon>
        <taxon>Physalacriaceae</taxon>
        <taxon>Guyanagaster</taxon>
    </lineage>
</organism>
<evidence type="ECO:0000313" key="4">
    <source>
        <dbReference type="EMBL" id="KAG7450509.1"/>
    </source>
</evidence>
<dbReference type="GO" id="GO:0051259">
    <property type="term" value="P:protein complex oligomerization"/>
    <property type="evidence" value="ECO:0007669"/>
    <property type="project" value="InterPro"/>
</dbReference>
<dbReference type="InterPro" id="IPR036869">
    <property type="entry name" value="J_dom_sf"/>
</dbReference>
<evidence type="ECO:0000256" key="2">
    <source>
        <dbReference type="SAM" id="SignalP"/>
    </source>
</evidence>
<dbReference type="PROSITE" id="PS50076">
    <property type="entry name" value="DNAJ_2"/>
    <property type="match status" value="1"/>
</dbReference>
<gene>
    <name evidence="4" type="ORF">BT62DRAFT_518448</name>
</gene>
<name>A0A9P7W1Z4_9AGAR</name>
<dbReference type="GO" id="GO:0044571">
    <property type="term" value="P:[2Fe-2S] cluster assembly"/>
    <property type="evidence" value="ECO:0007669"/>
    <property type="project" value="InterPro"/>
</dbReference>
<keyword evidence="5" id="KW-1185">Reference proteome</keyword>
<feature type="signal peptide" evidence="2">
    <location>
        <begin position="1"/>
        <end position="20"/>
    </location>
</feature>
<dbReference type="AlphaFoldDB" id="A0A9P7W1Z4"/>
<dbReference type="SUPFAM" id="SSF46565">
    <property type="entry name" value="Chaperone J-domain"/>
    <property type="match status" value="1"/>
</dbReference>
<dbReference type="GO" id="GO:0051087">
    <property type="term" value="F:protein-folding chaperone binding"/>
    <property type="evidence" value="ECO:0007669"/>
    <property type="project" value="InterPro"/>
</dbReference>
<dbReference type="CDD" id="cd06257">
    <property type="entry name" value="DnaJ"/>
    <property type="match status" value="1"/>
</dbReference>
<keyword evidence="1" id="KW-0143">Chaperone</keyword>
<dbReference type="RefSeq" id="XP_043044009.1">
    <property type="nucleotide sequence ID" value="XM_043181236.1"/>
</dbReference>
<dbReference type="Gene3D" id="1.20.1280.20">
    <property type="entry name" value="HscB, C-terminal domain"/>
    <property type="match status" value="1"/>
</dbReference>
<evidence type="ECO:0000259" key="3">
    <source>
        <dbReference type="PROSITE" id="PS50076"/>
    </source>
</evidence>
<dbReference type="GO" id="GO:0001671">
    <property type="term" value="F:ATPase activator activity"/>
    <property type="evidence" value="ECO:0007669"/>
    <property type="project" value="InterPro"/>
</dbReference>
<dbReference type="InterPro" id="IPR001623">
    <property type="entry name" value="DnaJ_domain"/>
</dbReference>
<dbReference type="EMBL" id="MU250526">
    <property type="protein sequence ID" value="KAG7450509.1"/>
    <property type="molecule type" value="Genomic_DNA"/>
</dbReference>
<dbReference type="InterPro" id="IPR036386">
    <property type="entry name" value="HscB_C_sf"/>
</dbReference>
<protein>
    <recommendedName>
        <fullName evidence="3">J domain-containing protein</fullName>
    </recommendedName>
</protein>
<feature type="chain" id="PRO_5040378996" description="J domain-containing protein" evidence="2">
    <location>
        <begin position="21"/>
        <end position="234"/>
    </location>
</feature>
<dbReference type="GeneID" id="66103532"/>